<feature type="transmembrane region" description="Helical" evidence="16">
    <location>
        <begin position="12"/>
        <end position="32"/>
    </location>
</feature>
<dbReference type="InterPro" id="IPR048254">
    <property type="entry name" value="CDP_ALCOHOL_P_TRANSF_CS"/>
</dbReference>
<keyword evidence="8 16" id="KW-0812">Transmembrane</keyword>
<sequence length="152" mass="16592">MFTVQEQYRMALSLIAVAAFFDVLDGLLARLLHCTSEFGKQLDSLADLISFGAAPVYLIFFYKLSDMQGLGAAAAIMFLACGALRLARFNLLPPSKKFTGLPITAAGILLSCLSLLDEQVKPHLFIILITVLSLLMVSRIPFPSLKKIAARK</sequence>
<dbReference type="Pfam" id="PF01066">
    <property type="entry name" value="CDP-OH_P_transf"/>
    <property type="match status" value="1"/>
</dbReference>
<evidence type="ECO:0000256" key="12">
    <source>
        <dbReference type="ARBA" id="ARBA00023209"/>
    </source>
</evidence>
<proteinExistence type="inferred from homology"/>
<dbReference type="EMBL" id="JACJIP010000047">
    <property type="protein sequence ID" value="MBA9088315.1"/>
    <property type="molecule type" value="Genomic_DNA"/>
</dbReference>
<evidence type="ECO:0000256" key="13">
    <source>
        <dbReference type="ARBA" id="ARBA00023264"/>
    </source>
</evidence>
<evidence type="ECO:0000256" key="14">
    <source>
        <dbReference type="ARBA" id="ARBA00032361"/>
    </source>
</evidence>
<dbReference type="EC" id="2.7.8.8" evidence="4"/>
<evidence type="ECO:0000256" key="2">
    <source>
        <dbReference type="ARBA" id="ARBA00004127"/>
    </source>
</evidence>
<reference evidence="17 18" key="1">
    <citation type="submission" date="2020-08" db="EMBL/GenBank/DDBJ databases">
        <title>Genomic Encyclopedia of Type Strains, Phase III (KMG-III): the genomes of soil and plant-associated and newly described type strains.</title>
        <authorList>
            <person name="Whitman W."/>
        </authorList>
    </citation>
    <scope>NUCLEOTIDE SEQUENCE [LARGE SCALE GENOMIC DNA]</scope>
    <source>
        <strain evidence="17 18">CECT 8693</strain>
    </source>
</reference>
<feature type="transmembrane region" description="Helical" evidence="16">
    <location>
        <begin position="44"/>
        <end position="62"/>
    </location>
</feature>
<comment type="catalytic activity">
    <reaction evidence="1">
        <text>a CDP-1,2-diacyl-sn-glycerol + L-serine = a 1,2-diacyl-sn-glycero-3-phospho-L-serine + CMP + H(+)</text>
        <dbReference type="Rhea" id="RHEA:16913"/>
        <dbReference type="ChEBI" id="CHEBI:15378"/>
        <dbReference type="ChEBI" id="CHEBI:33384"/>
        <dbReference type="ChEBI" id="CHEBI:57262"/>
        <dbReference type="ChEBI" id="CHEBI:58332"/>
        <dbReference type="ChEBI" id="CHEBI:60377"/>
        <dbReference type="EC" id="2.7.8.8"/>
    </reaction>
</comment>
<dbReference type="InterPro" id="IPR050324">
    <property type="entry name" value="CDP-alcohol_PTase-I"/>
</dbReference>
<dbReference type="InterPro" id="IPR043130">
    <property type="entry name" value="CDP-OH_PTrfase_TM_dom"/>
</dbReference>
<evidence type="ECO:0000256" key="7">
    <source>
        <dbReference type="ARBA" id="ARBA00022679"/>
    </source>
</evidence>
<evidence type="ECO:0000256" key="4">
    <source>
        <dbReference type="ARBA" id="ARBA00013174"/>
    </source>
</evidence>
<feature type="transmembrane region" description="Helical" evidence="16">
    <location>
        <begin position="98"/>
        <end position="116"/>
    </location>
</feature>
<comment type="similarity">
    <text evidence="3 15">Belongs to the CDP-alcohol phosphatidyltransferase class-I family.</text>
</comment>
<dbReference type="InterPro" id="IPR000462">
    <property type="entry name" value="CDP-OH_P_trans"/>
</dbReference>
<gene>
    <name evidence="17" type="ORF">FHR92_004811</name>
</gene>
<dbReference type="GO" id="GO:0016020">
    <property type="term" value="C:membrane"/>
    <property type="evidence" value="ECO:0007669"/>
    <property type="project" value="InterPro"/>
</dbReference>
<feature type="transmembrane region" description="Helical" evidence="16">
    <location>
        <begin position="68"/>
        <end position="86"/>
    </location>
</feature>
<dbReference type="GO" id="GO:0012505">
    <property type="term" value="C:endomembrane system"/>
    <property type="evidence" value="ECO:0007669"/>
    <property type="project" value="UniProtKB-SubCell"/>
</dbReference>
<accession>A0A7W3SY66</accession>
<evidence type="ECO:0000256" key="10">
    <source>
        <dbReference type="ARBA" id="ARBA00023098"/>
    </source>
</evidence>
<keyword evidence="7 15" id="KW-0808">Transferase</keyword>
<dbReference type="InterPro" id="IPR004533">
    <property type="entry name" value="CDP-diaglyc--ser_O-PTrfase"/>
</dbReference>
<evidence type="ECO:0000313" key="18">
    <source>
        <dbReference type="Proteomes" id="UP000567067"/>
    </source>
</evidence>
<dbReference type="GO" id="GO:0003882">
    <property type="term" value="F:CDP-diacylglycerol-serine O-phosphatidyltransferase activity"/>
    <property type="evidence" value="ECO:0007669"/>
    <property type="project" value="UniProtKB-EC"/>
</dbReference>
<keyword evidence="6" id="KW-0444">Lipid biosynthesis</keyword>
<evidence type="ECO:0000256" key="16">
    <source>
        <dbReference type="SAM" id="Phobius"/>
    </source>
</evidence>
<dbReference type="Proteomes" id="UP000567067">
    <property type="component" value="Unassembled WGS sequence"/>
</dbReference>
<dbReference type="AlphaFoldDB" id="A0A7W3SY66"/>
<keyword evidence="10" id="KW-0443">Lipid metabolism</keyword>
<dbReference type="GO" id="GO:0008654">
    <property type="term" value="P:phospholipid biosynthetic process"/>
    <property type="evidence" value="ECO:0007669"/>
    <property type="project" value="UniProtKB-KW"/>
</dbReference>
<keyword evidence="12" id="KW-0594">Phospholipid biosynthesis</keyword>
<evidence type="ECO:0000256" key="15">
    <source>
        <dbReference type="RuleBase" id="RU003750"/>
    </source>
</evidence>
<keyword evidence="11 16" id="KW-0472">Membrane</keyword>
<evidence type="ECO:0000256" key="6">
    <source>
        <dbReference type="ARBA" id="ARBA00022516"/>
    </source>
</evidence>
<dbReference type="PANTHER" id="PTHR14269:SF61">
    <property type="entry name" value="CDP-DIACYLGLYCEROL--SERINE O-PHOSPHATIDYLTRANSFERASE"/>
    <property type="match status" value="1"/>
</dbReference>
<evidence type="ECO:0000313" key="17">
    <source>
        <dbReference type="EMBL" id="MBA9088315.1"/>
    </source>
</evidence>
<evidence type="ECO:0000256" key="5">
    <source>
        <dbReference type="ARBA" id="ARBA00017171"/>
    </source>
</evidence>
<evidence type="ECO:0000256" key="9">
    <source>
        <dbReference type="ARBA" id="ARBA00022989"/>
    </source>
</evidence>
<comment type="caution">
    <text evidence="17">The sequence shown here is derived from an EMBL/GenBank/DDBJ whole genome shotgun (WGS) entry which is preliminary data.</text>
</comment>
<evidence type="ECO:0000256" key="8">
    <source>
        <dbReference type="ARBA" id="ARBA00022692"/>
    </source>
</evidence>
<keyword evidence="13" id="KW-1208">Phospholipid metabolism</keyword>
<dbReference type="PROSITE" id="PS00379">
    <property type="entry name" value="CDP_ALCOHOL_P_TRANSF"/>
    <property type="match status" value="1"/>
</dbReference>
<feature type="transmembrane region" description="Helical" evidence="16">
    <location>
        <begin position="122"/>
        <end position="142"/>
    </location>
</feature>
<name>A0A7W3SY66_9BACL</name>
<evidence type="ECO:0000256" key="3">
    <source>
        <dbReference type="ARBA" id="ARBA00010441"/>
    </source>
</evidence>
<evidence type="ECO:0000256" key="11">
    <source>
        <dbReference type="ARBA" id="ARBA00023136"/>
    </source>
</evidence>
<evidence type="ECO:0000256" key="1">
    <source>
        <dbReference type="ARBA" id="ARBA00000287"/>
    </source>
</evidence>
<protein>
    <recommendedName>
        <fullName evidence="5">CDP-diacylglycerol--serine O-phosphatidyltransferase</fullName>
        <ecNumber evidence="4">2.7.8.8</ecNumber>
    </recommendedName>
    <alternativeName>
        <fullName evidence="14">Phosphatidylserine synthase</fullName>
    </alternativeName>
</protein>
<dbReference type="NCBIfam" id="TIGR00473">
    <property type="entry name" value="pssA"/>
    <property type="match status" value="1"/>
</dbReference>
<keyword evidence="18" id="KW-1185">Reference proteome</keyword>
<dbReference type="Gene3D" id="1.20.120.1760">
    <property type="match status" value="1"/>
</dbReference>
<keyword evidence="9 16" id="KW-1133">Transmembrane helix</keyword>
<comment type="subcellular location">
    <subcellularLocation>
        <location evidence="2">Endomembrane system</location>
        <topology evidence="2">Multi-pass membrane protein</topology>
    </subcellularLocation>
</comment>
<dbReference type="PANTHER" id="PTHR14269">
    <property type="entry name" value="CDP-DIACYLGLYCEROL--GLYCEROL-3-PHOSPHATE 3-PHOSPHATIDYLTRANSFERASE-RELATED"/>
    <property type="match status" value="1"/>
</dbReference>
<organism evidence="17 18">
    <name type="scientific">Fontibacillus solani</name>
    <dbReference type="NCBI Taxonomy" id="1572857"/>
    <lineage>
        <taxon>Bacteria</taxon>
        <taxon>Bacillati</taxon>
        <taxon>Bacillota</taxon>
        <taxon>Bacilli</taxon>
        <taxon>Bacillales</taxon>
        <taxon>Paenibacillaceae</taxon>
        <taxon>Fontibacillus</taxon>
    </lineage>
</organism>